<dbReference type="SUPFAM" id="SSF51695">
    <property type="entry name" value="PLC-like phosphodiesterases"/>
    <property type="match status" value="1"/>
</dbReference>
<protein>
    <recommendedName>
        <fullName evidence="3">1-phosphatidylinositol phosphodiesterase</fullName>
        <ecNumber evidence="2">4.6.1.13</ecNumber>
    </recommendedName>
    <alternativeName>
        <fullName evidence="4">Phosphatidylinositol diacylglycerol-lyase</fullName>
    </alternativeName>
    <alternativeName>
        <fullName evidence="5">Phosphatidylinositol-specific phospholipase C</fullName>
    </alternativeName>
</protein>
<dbReference type="Gene3D" id="3.20.20.190">
    <property type="entry name" value="Phosphatidylinositol (PI) phosphodiesterase"/>
    <property type="match status" value="1"/>
</dbReference>
<dbReference type="SMART" id="SM00148">
    <property type="entry name" value="PLCXc"/>
    <property type="match status" value="1"/>
</dbReference>
<dbReference type="PANTHER" id="PTHR13593:SF113">
    <property type="entry name" value="SI:DKEY-266F7.9"/>
    <property type="match status" value="1"/>
</dbReference>
<dbReference type="InterPro" id="IPR051057">
    <property type="entry name" value="PI-PLC_domain"/>
</dbReference>
<dbReference type="GO" id="GO:0008081">
    <property type="term" value="F:phosphoric diester hydrolase activity"/>
    <property type="evidence" value="ECO:0007669"/>
    <property type="project" value="InterPro"/>
</dbReference>
<comment type="catalytic activity">
    <reaction evidence="1">
        <text>a 1,2-diacyl-sn-glycero-3-phospho-(1D-myo-inositol) = 1D-myo-inositol 1,2-cyclic phosphate + a 1,2-diacyl-sn-glycerol</text>
        <dbReference type="Rhea" id="RHEA:17093"/>
        <dbReference type="ChEBI" id="CHEBI:17815"/>
        <dbReference type="ChEBI" id="CHEBI:57880"/>
        <dbReference type="ChEBI" id="CHEBI:58484"/>
        <dbReference type="EC" id="4.6.1.13"/>
    </reaction>
</comment>
<comment type="caution">
    <text evidence="7">The sequence shown here is derived from an EMBL/GenBank/DDBJ whole genome shotgun (WGS) entry which is preliminary data.</text>
</comment>
<reference evidence="7" key="1">
    <citation type="journal article" date="2014" name="Int. J. Syst. Evol. Microbiol.">
        <title>Complete genome sequence of Corynebacterium casei LMG S-19264T (=DSM 44701T), isolated from a smear-ripened cheese.</title>
        <authorList>
            <consortium name="US DOE Joint Genome Institute (JGI-PGF)"/>
            <person name="Walter F."/>
            <person name="Albersmeier A."/>
            <person name="Kalinowski J."/>
            <person name="Ruckert C."/>
        </authorList>
    </citation>
    <scope>NUCLEOTIDE SEQUENCE</scope>
    <source>
        <strain evidence="7">JCM 4988</strain>
    </source>
</reference>
<evidence type="ECO:0000256" key="5">
    <source>
        <dbReference type="ARBA" id="ARBA00030782"/>
    </source>
</evidence>
<dbReference type="EC" id="4.6.1.13" evidence="2"/>
<dbReference type="AlphaFoldDB" id="A0A918V0D2"/>
<proteinExistence type="predicted"/>
<name>A0A918V0D2_9ACTN</name>
<evidence type="ECO:0000313" key="8">
    <source>
        <dbReference type="Proteomes" id="UP000630936"/>
    </source>
</evidence>
<evidence type="ECO:0000256" key="3">
    <source>
        <dbReference type="ARBA" id="ARBA00019758"/>
    </source>
</evidence>
<dbReference type="InterPro" id="IPR017946">
    <property type="entry name" value="PLC-like_Pdiesterase_TIM-brl"/>
</dbReference>
<dbReference type="CDD" id="cd08586">
    <property type="entry name" value="PI-PLCc_BcPLC_like"/>
    <property type="match status" value="1"/>
</dbReference>
<dbReference type="PANTHER" id="PTHR13593">
    <property type="match status" value="1"/>
</dbReference>
<dbReference type="InterPro" id="IPR000909">
    <property type="entry name" value="PLipase_C_PInositol-sp_X_dom"/>
</dbReference>
<dbReference type="GO" id="GO:0004436">
    <property type="term" value="F:phosphatidylinositol diacylglycerol-lyase activity"/>
    <property type="evidence" value="ECO:0007669"/>
    <property type="project" value="UniProtKB-EC"/>
</dbReference>
<reference evidence="7" key="2">
    <citation type="submission" date="2020-09" db="EMBL/GenBank/DDBJ databases">
        <authorList>
            <person name="Sun Q."/>
            <person name="Ohkuma M."/>
        </authorList>
    </citation>
    <scope>NUCLEOTIDE SEQUENCE</scope>
    <source>
        <strain evidence="7">JCM 4988</strain>
    </source>
</reference>
<evidence type="ECO:0000256" key="1">
    <source>
        <dbReference type="ARBA" id="ARBA00001316"/>
    </source>
</evidence>
<dbReference type="PROSITE" id="PS50007">
    <property type="entry name" value="PIPLC_X_DOMAIN"/>
    <property type="match status" value="1"/>
</dbReference>
<dbReference type="EMBL" id="BMWG01000019">
    <property type="protein sequence ID" value="GGZ50054.1"/>
    <property type="molecule type" value="Genomic_DNA"/>
</dbReference>
<feature type="domain" description="Phosphatidylinositol-specific phospholipase C X" evidence="6">
    <location>
        <begin position="38"/>
        <end position="171"/>
    </location>
</feature>
<evidence type="ECO:0000256" key="4">
    <source>
        <dbReference type="ARBA" id="ARBA00030474"/>
    </source>
</evidence>
<accession>A0A918V0D2</accession>
<dbReference type="GO" id="GO:0006629">
    <property type="term" value="P:lipid metabolic process"/>
    <property type="evidence" value="ECO:0007669"/>
    <property type="project" value="InterPro"/>
</dbReference>
<evidence type="ECO:0000259" key="6">
    <source>
        <dbReference type="SMART" id="SM00148"/>
    </source>
</evidence>
<dbReference type="Proteomes" id="UP000630936">
    <property type="component" value="Unassembled WGS sequence"/>
</dbReference>
<sequence>MTVTAAATALPLSAAKAQPISAQGTHNWMSRFPGATLLRNLTIPGTHDSGARFGSVWHQCQGMTITQQLNAGIRFLDIRCRAIDGVFAIHHGNAFQNAMFGNVLSECWDFLKANPGETVLMRVKQEYSEESDAVFGAIFEKYYQDWKAILRVGNGLPPLGTARGKVVILGDNGGIRGVRYGDSSLFDIQDDWNALGATKSDLIKNHLRKARNQPGKLFINYVSSAAWNGTPSGHASSLNHVLNGVLTGEAASWRALGAIMMDYPENKPDLIQNIINRN</sequence>
<gene>
    <name evidence="7" type="primary">plcA</name>
    <name evidence="7" type="ORF">GCM10010387_50460</name>
</gene>
<evidence type="ECO:0000256" key="2">
    <source>
        <dbReference type="ARBA" id="ARBA00012581"/>
    </source>
</evidence>
<keyword evidence="8" id="KW-1185">Reference proteome</keyword>
<organism evidence="7 8">
    <name type="scientific">Streptomyces inusitatus</name>
    <dbReference type="NCBI Taxonomy" id="68221"/>
    <lineage>
        <taxon>Bacteria</taxon>
        <taxon>Bacillati</taxon>
        <taxon>Actinomycetota</taxon>
        <taxon>Actinomycetes</taxon>
        <taxon>Kitasatosporales</taxon>
        <taxon>Streptomycetaceae</taxon>
        <taxon>Streptomyces</taxon>
    </lineage>
</organism>
<evidence type="ECO:0000313" key="7">
    <source>
        <dbReference type="EMBL" id="GGZ50054.1"/>
    </source>
</evidence>
<dbReference type="Pfam" id="PF00388">
    <property type="entry name" value="PI-PLC-X"/>
    <property type="match status" value="1"/>
</dbReference>